<dbReference type="InterPro" id="IPR000579">
    <property type="entry name" value="Cation-trans_P-type_ATPase_A/B"/>
</dbReference>
<feature type="transmembrane region" description="Helical" evidence="10">
    <location>
        <begin position="393"/>
        <end position="417"/>
    </location>
</feature>
<keyword evidence="8 10" id="KW-1133">Transmembrane helix</keyword>
<evidence type="ECO:0000256" key="7">
    <source>
        <dbReference type="ARBA" id="ARBA00022967"/>
    </source>
</evidence>
<organism evidence="12 13">
    <name type="scientific">Mycobacterium botniense</name>
    <dbReference type="NCBI Taxonomy" id="84962"/>
    <lineage>
        <taxon>Bacteria</taxon>
        <taxon>Bacillati</taxon>
        <taxon>Actinomycetota</taxon>
        <taxon>Actinomycetes</taxon>
        <taxon>Mycobacteriales</taxon>
        <taxon>Mycobacteriaceae</taxon>
        <taxon>Mycobacterium</taxon>
    </lineage>
</organism>
<dbReference type="CDD" id="cd02094">
    <property type="entry name" value="P-type_ATPase_Cu-like"/>
    <property type="match status" value="1"/>
</dbReference>
<dbReference type="InterPro" id="IPR018303">
    <property type="entry name" value="ATPase_P-typ_P_site"/>
</dbReference>
<evidence type="ECO:0000256" key="2">
    <source>
        <dbReference type="ARBA" id="ARBA00006024"/>
    </source>
</evidence>
<protein>
    <submittedName>
        <fullName evidence="12">Cation-transporting P-type ATPase A</fullName>
    </submittedName>
</protein>
<evidence type="ECO:0000313" key="13">
    <source>
        <dbReference type="Proteomes" id="UP000465361"/>
    </source>
</evidence>
<evidence type="ECO:0000256" key="1">
    <source>
        <dbReference type="ARBA" id="ARBA00004651"/>
    </source>
</evidence>
<dbReference type="SUPFAM" id="SSF55008">
    <property type="entry name" value="HMA, heavy metal-associated domain"/>
    <property type="match status" value="1"/>
</dbReference>
<evidence type="ECO:0000256" key="8">
    <source>
        <dbReference type="ARBA" id="ARBA00022989"/>
    </source>
</evidence>
<keyword evidence="7" id="KW-1278">Translocase</keyword>
<dbReference type="SUPFAM" id="SSF81653">
    <property type="entry name" value="Calcium ATPase, transduction domain A"/>
    <property type="match status" value="1"/>
</dbReference>
<keyword evidence="5 10" id="KW-0547">Nucleotide-binding</keyword>
<dbReference type="InterPro" id="IPR017969">
    <property type="entry name" value="Heavy-metal-associated_CS"/>
</dbReference>
<dbReference type="SFLD" id="SFLDF00027">
    <property type="entry name" value="p-type_atpase"/>
    <property type="match status" value="1"/>
</dbReference>
<dbReference type="EMBL" id="BLKW01000004">
    <property type="protein sequence ID" value="GFG76089.1"/>
    <property type="molecule type" value="Genomic_DNA"/>
</dbReference>
<dbReference type="PROSITE" id="PS01047">
    <property type="entry name" value="HMA_1"/>
    <property type="match status" value="1"/>
</dbReference>
<dbReference type="InterPro" id="IPR059000">
    <property type="entry name" value="ATPase_P-type_domA"/>
</dbReference>
<dbReference type="Gene3D" id="2.70.150.10">
    <property type="entry name" value="Calcium-transporting ATPase, cytoplasmic transduction domain A"/>
    <property type="match status" value="1"/>
</dbReference>
<dbReference type="SFLD" id="SFLDS00003">
    <property type="entry name" value="Haloacid_Dehalogenase"/>
    <property type="match status" value="1"/>
</dbReference>
<dbReference type="InterPro" id="IPR006121">
    <property type="entry name" value="HMA_dom"/>
</dbReference>
<dbReference type="InterPro" id="IPR023214">
    <property type="entry name" value="HAD_sf"/>
</dbReference>
<evidence type="ECO:0000313" key="12">
    <source>
        <dbReference type="EMBL" id="GFG76089.1"/>
    </source>
</evidence>
<keyword evidence="6 10" id="KW-0067">ATP-binding</keyword>
<evidence type="ECO:0000256" key="10">
    <source>
        <dbReference type="RuleBase" id="RU362081"/>
    </source>
</evidence>
<dbReference type="NCBIfam" id="TIGR01525">
    <property type="entry name" value="ATPase-IB_hvy"/>
    <property type="match status" value="1"/>
</dbReference>
<dbReference type="Pfam" id="PF00122">
    <property type="entry name" value="E1-E2_ATPase"/>
    <property type="match status" value="1"/>
</dbReference>
<dbReference type="CDD" id="cd00371">
    <property type="entry name" value="HMA"/>
    <property type="match status" value="1"/>
</dbReference>
<dbReference type="AlphaFoldDB" id="A0A7I9Y1Z3"/>
<dbReference type="RefSeq" id="WP_163759174.1">
    <property type="nucleotide sequence ID" value="NZ_BLKW01000004.1"/>
</dbReference>
<feature type="transmembrane region" description="Helical" evidence="10">
    <location>
        <begin position="196"/>
        <end position="220"/>
    </location>
</feature>
<dbReference type="PROSITE" id="PS50846">
    <property type="entry name" value="HMA_2"/>
    <property type="match status" value="1"/>
</dbReference>
<accession>A0A7I9Y1Z3</accession>
<dbReference type="Gene3D" id="3.30.70.100">
    <property type="match status" value="1"/>
</dbReference>
<dbReference type="Pfam" id="PF00702">
    <property type="entry name" value="Hydrolase"/>
    <property type="match status" value="1"/>
</dbReference>
<feature type="transmembrane region" description="Helical" evidence="10">
    <location>
        <begin position="103"/>
        <end position="124"/>
    </location>
</feature>
<keyword evidence="4 10" id="KW-0479">Metal-binding</keyword>
<dbReference type="PANTHER" id="PTHR43520:SF8">
    <property type="entry name" value="P-TYPE CU(+) TRANSPORTER"/>
    <property type="match status" value="1"/>
</dbReference>
<keyword evidence="10" id="KW-1003">Cell membrane</keyword>
<dbReference type="PANTHER" id="PTHR43520">
    <property type="entry name" value="ATP7, ISOFORM B"/>
    <property type="match status" value="1"/>
</dbReference>
<dbReference type="NCBIfam" id="TIGR01494">
    <property type="entry name" value="ATPase_P-type"/>
    <property type="match status" value="1"/>
</dbReference>
<dbReference type="Gene3D" id="3.40.1110.10">
    <property type="entry name" value="Calcium-transporting ATPase, cytoplasmic domain N"/>
    <property type="match status" value="1"/>
</dbReference>
<dbReference type="Pfam" id="PF00403">
    <property type="entry name" value="HMA"/>
    <property type="match status" value="1"/>
</dbReference>
<proteinExistence type="inferred from homology"/>
<evidence type="ECO:0000256" key="4">
    <source>
        <dbReference type="ARBA" id="ARBA00022723"/>
    </source>
</evidence>
<dbReference type="SFLD" id="SFLDG00002">
    <property type="entry name" value="C1.7:_P-type_atpase_like"/>
    <property type="match status" value="1"/>
</dbReference>
<dbReference type="SUPFAM" id="SSF56784">
    <property type="entry name" value="HAD-like"/>
    <property type="match status" value="1"/>
</dbReference>
<feature type="domain" description="HMA" evidence="11">
    <location>
        <begin position="15"/>
        <end position="79"/>
    </location>
</feature>
<feature type="transmembrane region" description="Helical" evidence="10">
    <location>
        <begin position="720"/>
        <end position="738"/>
    </location>
</feature>
<dbReference type="Proteomes" id="UP000465361">
    <property type="component" value="Unassembled WGS sequence"/>
</dbReference>
<dbReference type="InterPro" id="IPR027256">
    <property type="entry name" value="P-typ_ATPase_IB"/>
</dbReference>
<dbReference type="PRINTS" id="PR00940">
    <property type="entry name" value="CATPATPASEA"/>
</dbReference>
<name>A0A7I9Y1Z3_9MYCO</name>
<feature type="transmembrane region" description="Helical" evidence="10">
    <location>
        <begin position="130"/>
        <end position="148"/>
    </location>
</feature>
<dbReference type="GO" id="GO:0043682">
    <property type="term" value="F:P-type divalent copper transporter activity"/>
    <property type="evidence" value="ECO:0007669"/>
    <property type="project" value="TreeGrafter"/>
</dbReference>
<dbReference type="GO" id="GO:0055070">
    <property type="term" value="P:copper ion homeostasis"/>
    <property type="evidence" value="ECO:0007669"/>
    <property type="project" value="TreeGrafter"/>
</dbReference>
<comment type="caution">
    <text evidence="12">The sequence shown here is derived from an EMBL/GenBank/DDBJ whole genome shotgun (WGS) entry which is preliminary data.</text>
</comment>
<sequence length="752" mass="77629">MTTALAHDPDSPQVQRIELEIFGMTCAGCADRVERRLNKVDGVRASVNVATGIATIDVLGSVSADALYEVVHQSGYRARPRRPLLASADDPHTARARDLLRRLVIAVVLFVPLAALSVLFAMAPGTRFTGWQWSLVVLAAPIVTWAAWPFHRVAAANLRHGNTSMETLISTGITAASVWSLSTIVVHHHIRAPAGIWPAITGAHSGYLEVAAGVTVFVLAGRYVEARAGSTAGGALRALAALSAKEVSVLLSDGTEMLLPAGELKEQQKFVVRPGERIAADGLVVEGESAIDMSPLTGETRPVYARPGASVIGGTVALNGRLVVEAGAVGADTHVAAMLRVVHEAQAGKANAQRLADCVAGVFVPGVLVISVLTAAVWLLVAGSPEHAVSAALSVLVIACPCALGLATPTALLVACGRGAQLGIFLKGHRALEATRRIDTVAFDKTGTLTVGRLTLTSVTAAPGWEGAEVLALASAVEAASEHPVGVAIVAASDRPAPPAEDFHAVPGCGAVATVSGRCVTVGRPAWVARPGAVDATLVAARRAHESRGETVVFVAVDNQVCGAITLADVVKESAAPAVTALRRRGLRTILLTGDNAATGQAIAEQVGIGEVIAELRPEGKVDIVEQLRDRGHVVAMVGDGINDGPALACADLGLAIGRGADVALGAADVILVRDSLELVPQALDLAHATVRTIWVNMFWAFGYNIAAIPIAAAGLLNPLIAGAAMALSSFFVVSNSLRLRQGGREHRHSCA</sequence>
<feature type="transmembrane region" description="Helical" evidence="10">
    <location>
        <begin position="694"/>
        <end position="714"/>
    </location>
</feature>
<dbReference type="InterPro" id="IPR036412">
    <property type="entry name" value="HAD-like_sf"/>
</dbReference>
<dbReference type="PROSITE" id="PS00154">
    <property type="entry name" value="ATPASE_E1_E2"/>
    <property type="match status" value="1"/>
</dbReference>
<dbReference type="PRINTS" id="PR00119">
    <property type="entry name" value="CATATPASE"/>
</dbReference>
<gene>
    <name evidence="12" type="primary">ctpA</name>
    <name evidence="12" type="ORF">MBOT_34540</name>
</gene>
<feature type="transmembrane region" description="Helical" evidence="10">
    <location>
        <begin position="358"/>
        <end position="381"/>
    </location>
</feature>
<dbReference type="GO" id="GO:0016887">
    <property type="term" value="F:ATP hydrolysis activity"/>
    <property type="evidence" value="ECO:0007669"/>
    <property type="project" value="InterPro"/>
</dbReference>
<dbReference type="Gene3D" id="3.40.50.1000">
    <property type="entry name" value="HAD superfamily/HAD-like"/>
    <property type="match status" value="1"/>
</dbReference>
<comment type="subcellular location">
    <subcellularLocation>
        <location evidence="1">Cell membrane</location>
        <topology evidence="1">Multi-pass membrane protein</topology>
    </subcellularLocation>
</comment>
<evidence type="ECO:0000256" key="6">
    <source>
        <dbReference type="ARBA" id="ARBA00022840"/>
    </source>
</evidence>
<comment type="similarity">
    <text evidence="2 10">Belongs to the cation transport ATPase (P-type) (TC 3.A.3) family. Type IB subfamily.</text>
</comment>
<dbReference type="GO" id="GO:0005886">
    <property type="term" value="C:plasma membrane"/>
    <property type="evidence" value="ECO:0007669"/>
    <property type="project" value="UniProtKB-SubCell"/>
</dbReference>
<dbReference type="InterPro" id="IPR001757">
    <property type="entry name" value="P_typ_ATPase"/>
</dbReference>
<dbReference type="InterPro" id="IPR044492">
    <property type="entry name" value="P_typ_ATPase_HD_dom"/>
</dbReference>
<dbReference type="InterPro" id="IPR036163">
    <property type="entry name" value="HMA_dom_sf"/>
</dbReference>
<feature type="transmembrane region" description="Helical" evidence="10">
    <location>
        <begin position="168"/>
        <end position="190"/>
    </location>
</feature>
<reference evidence="12 13" key="1">
    <citation type="journal article" date="2019" name="Emerg. Microbes Infect.">
        <title>Comprehensive subspecies identification of 175 nontuberculous mycobacteria species based on 7547 genomic profiles.</title>
        <authorList>
            <person name="Matsumoto Y."/>
            <person name="Kinjo T."/>
            <person name="Motooka D."/>
            <person name="Nabeya D."/>
            <person name="Jung N."/>
            <person name="Uechi K."/>
            <person name="Horii T."/>
            <person name="Iida T."/>
            <person name="Fujita J."/>
            <person name="Nakamura S."/>
        </authorList>
    </citation>
    <scope>NUCLEOTIDE SEQUENCE [LARGE SCALE GENOMIC DNA]</scope>
    <source>
        <strain evidence="12 13">JCM 17322</strain>
    </source>
</reference>
<keyword evidence="13" id="KW-1185">Reference proteome</keyword>
<evidence type="ECO:0000256" key="5">
    <source>
        <dbReference type="ARBA" id="ARBA00022741"/>
    </source>
</evidence>
<evidence type="ECO:0000256" key="3">
    <source>
        <dbReference type="ARBA" id="ARBA00022692"/>
    </source>
</evidence>
<evidence type="ECO:0000259" key="11">
    <source>
        <dbReference type="PROSITE" id="PS50846"/>
    </source>
</evidence>
<dbReference type="GO" id="GO:0005524">
    <property type="term" value="F:ATP binding"/>
    <property type="evidence" value="ECO:0007669"/>
    <property type="project" value="UniProtKB-UniRule"/>
</dbReference>
<keyword evidence="3 10" id="KW-0812">Transmembrane</keyword>
<dbReference type="GO" id="GO:0005507">
    <property type="term" value="F:copper ion binding"/>
    <property type="evidence" value="ECO:0007669"/>
    <property type="project" value="TreeGrafter"/>
</dbReference>
<keyword evidence="9 10" id="KW-0472">Membrane</keyword>
<dbReference type="NCBIfam" id="TIGR01511">
    <property type="entry name" value="ATPase-IB1_Cu"/>
    <property type="match status" value="1"/>
</dbReference>
<evidence type="ECO:0000256" key="9">
    <source>
        <dbReference type="ARBA" id="ARBA00023136"/>
    </source>
</evidence>
<dbReference type="InterPro" id="IPR023299">
    <property type="entry name" value="ATPase_P-typ_cyto_dom_N"/>
</dbReference>
<dbReference type="InterPro" id="IPR008250">
    <property type="entry name" value="ATPase_P-typ_transduc_dom_A_sf"/>
</dbReference>